<reference evidence="1 2" key="1">
    <citation type="submission" date="2016-08" db="EMBL/GenBank/DDBJ databases">
        <authorList>
            <person name="Loux V."/>
            <person name="Rue O."/>
        </authorList>
    </citation>
    <scope>NUCLEOTIDE SEQUENCE [LARGE SCALE GENOMIC DNA]</scope>
    <source>
        <strain evidence="1 2">WSBC_10311</strain>
    </source>
</reference>
<gene>
    <name evidence="1" type="ORF">BC10311_00783</name>
</gene>
<protein>
    <submittedName>
        <fullName evidence="1">Uncharacterized protein</fullName>
    </submittedName>
</protein>
<accession>A0AB37YL63</accession>
<proteinExistence type="predicted"/>
<sequence>MRKMVVASLKLGKH</sequence>
<comment type="caution">
    <text evidence="1">The sequence shown here is derived from an EMBL/GenBank/DDBJ whole genome shotgun (WGS) entry which is preliminary data.</text>
</comment>
<evidence type="ECO:0000313" key="1">
    <source>
        <dbReference type="EMBL" id="SCB92813.1"/>
    </source>
</evidence>
<organism evidence="1 2">
    <name type="scientific">Bacillus wiedmannii</name>
    <dbReference type="NCBI Taxonomy" id="1890302"/>
    <lineage>
        <taxon>Bacteria</taxon>
        <taxon>Bacillati</taxon>
        <taxon>Bacillota</taxon>
        <taxon>Bacilli</taxon>
        <taxon>Bacillales</taxon>
        <taxon>Bacillaceae</taxon>
        <taxon>Bacillus</taxon>
        <taxon>Bacillus cereus group</taxon>
    </lineage>
</organism>
<dbReference type="EMBL" id="FMBG01000010">
    <property type="protein sequence ID" value="SCB92813.1"/>
    <property type="molecule type" value="Genomic_DNA"/>
</dbReference>
<evidence type="ECO:0000313" key="2">
    <source>
        <dbReference type="Proteomes" id="UP000195728"/>
    </source>
</evidence>
<name>A0AB37YL63_9BACI</name>
<dbReference type="Proteomes" id="UP000195728">
    <property type="component" value="Unassembled WGS sequence"/>
</dbReference>